<feature type="compositionally biased region" description="Polar residues" evidence="1">
    <location>
        <begin position="266"/>
        <end position="278"/>
    </location>
</feature>
<evidence type="ECO:0000256" key="1">
    <source>
        <dbReference type="SAM" id="MobiDB-lite"/>
    </source>
</evidence>
<dbReference type="EMBL" id="MCFC01000004">
    <property type="protein sequence ID" value="ORY33987.1"/>
    <property type="molecule type" value="Genomic_DNA"/>
</dbReference>
<feature type="compositionally biased region" description="Basic and acidic residues" evidence="1">
    <location>
        <begin position="283"/>
        <end position="305"/>
    </location>
</feature>
<dbReference type="OrthoDB" id="278430at2759"/>
<feature type="compositionally biased region" description="Polar residues" evidence="1">
    <location>
        <begin position="756"/>
        <end position="769"/>
    </location>
</feature>
<dbReference type="Pfam" id="PF12752">
    <property type="entry name" value="SUZ"/>
    <property type="match status" value="1"/>
</dbReference>
<dbReference type="InParanoid" id="A0A1Y2BHJ6"/>
<name>A0A1Y2BHJ6_9TREE</name>
<feature type="region of interest" description="Disordered" evidence="1">
    <location>
        <begin position="571"/>
        <end position="616"/>
    </location>
</feature>
<dbReference type="GO" id="GO:0003676">
    <property type="term" value="F:nucleic acid binding"/>
    <property type="evidence" value="ECO:0007669"/>
    <property type="project" value="InterPro"/>
</dbReference>
<dbReference type="InterPro" id="IPR024771">
    <property type="entry name" value="SUZ"/>
</dbReference>
<evidence type="ECO:0000313" key="3">
    <source>
        <dbReference type="EMBL" id="ORY33987.1"/>
    </source>
</evidence>
<feature type="compositionally biased region" description="Low complexity" evidence="1">
    <location>
        <begin position="588"/>
        <end position="600"/>
    </location>
</feature>
<feature type="region of interest" description="Disordered" evidence="1">
    <location>
        <begin position="675"/>
        <end position="769"/>
    </location>
</feature>
<reference evidence="3 4" key="1">
    <citation type="submission" date="2016-07" db="EMBL/GenBank/DDBJ databases">
        <title>Pervasive Adenine N6-methylation of Active Genes in Fungi.</title>
        <authorList>
            <consortium name="DOE Joint Genome Institute"/>
            <person name="Mondo S.J."/>
            <person name="Dannebaum R.O."/>
            <person name="Kuo R.C."/>
            <person name="Labutti K."/>
            <person name="Haridas S."/>
            <person name="Kuo A."/>
            <person name="Salamov A."/>
            <person name="Ahrendt S.R."/>
            <person name="Lipzen A."/>
            <person name="Sullivan W."/>
            <person name="Andreopoulos W.B."/>
            <person name="Clum A."/>
            <person name="Lindquist E."/>
            <person name="Daum C."/>
            <person name="Ramamoorthy G.K."/>
            <person name="Gryganskyi A."/>
            <person name="Culley D."/>
            <person name="Magnuson J.K."/>
            <person name="James T.Y."/>
            <person name="O'Malley M.A."/>
            <person name="Stajich J.E."/>
            <person name="Spatafora J.W."/>
            <person name="Visel A."/>
            <person name="Grigoriev I.V."/>
        </authorList>
    </citation>
    <scope>NUCLEOTIDE SEQUENCE [LARGE SCALE GENOMIC DNA]</scope>
    <source>
        <strain evidence="3 4">68-887.2</strain>
    </source>
</reference>
<gene>
    <name evidence="3" type="ORF">BCR39DRAFT_586187</name>
</gene>
<sequence>MSVMTSPTPATPRPAAAKLSPTEPSHADRPPNAGNPHHDTIVNGQSPGDSQDKGLPNGGIELSDAKDGATEEYDAFSDGRLTPVASEGGIASNSSSGPPCDSPTPNSTSVSSGDQVSFTSRQTSLSAKPPAEVGFGSYDDEQQLKQALMSSKDRIFVVITSREIEGFISRLSEDDKTVVARAGPSTLAPLGQSFKLTMPPSSKFQAMLVYKIADWYGLKGVRDSNGVLHVGVENVFHEKSKSLVLSSLVPAPKEDSREVRIMQRRPATNGTSSTSSPAPDSVESARRPLTLEEREEAYNRARERIMGSTATEDIEANLRPDEEEAKLRAPPTRRPDDDEPDPIPRYPNVASAAGIQPIYPSLQDPPRTGQSAPQQAYPAEDPSFAFQGNGVQYPMYGPTNASMPYGPTPYPQTAQPPYMSQALFHNGQVFVPAQNTYWQQPASGYAAQVNNQRMMPVPVDGWYNNTMPMPLSNQPLQMIPQGMPFQQQYYPQQVMYNHLAQPVPVRPQPQHHSSASSTSSRSLQDFSRPHSRGSTTSTRSATSSVRLGALFPAGQGPGYRQKGMNASNYAYSRGDRRSTRGHSPESVTTTSSRSSRRTSSINLPQPSNHQLPTRPDWAVNNIPYHPSPMLPPGSQMTNGPNVADFPPLRNGTDAVPMQVERARMPRPANGNVWNGGASRSMQNVPPNGASNNSPMPATRSPHPQHAIPGPAAQPAAPTIQNGDHDPDFPRRAPVLRNVPVLFDPSAPRPASRDASVHQSPAITATNPTTVDDEIEARLAAVSMNAGVTIGPPPARSVIPPSYAKIVRRE</sequence>
<organism evidence="3 4">
    <name type="scientific">Naematelia encephala</name>
    <dbReference type="NCBI Taxonomy" id="71784"/>
    <lineage>
        <taxon>Eukaryota</taxon>
        <taxon>Fungi</taxon>
        <taxon>Dikarya</taxon>
        <taxon>Basidiomycota</taxon>
        <taxon>Agaricomycotina</taxon>
        <taxon>Tremellomycetes</taxon>
        <taxon>Tremellales</taxon>
        <taxon>Naemateliaceae</taxon>
        <taxon>Naematelia</taxon>
    </lineage>
</organism>
<dbReference type="Proteomes" id="UP000193986">
    <property type="component" value="Unassembled WGS sequence"/>
</dbReference>
<feature type="region of interest" description="Disordered" evidence="1">
    <location>
        <begin position="503"/>
        <end position="546"/>
    </location>
</feature>
<dbReference type="Gene3D" id="3.30.1370.50">
    <property type="entry name" value="R3H-like domain"/>
    <property type="match status" value="1"/>
</dbReference>
<feature type="region of interest" description="Disordered" evidence="1">
    <location>
        <begin position="1"/>
        <end position="134"/>
    </location>
</feature>
<feature type="domain" description="SUZ" evidence="2">
    <location>
        <begin position="239"/>
        <end position="310"/>
    </location>
</feature>
<accession>A0A1Y2BHJ6</accession>
<dbReference type="PROSITE" id="PS51673">
    <property type="entry name" value="SUZ"/>
    <property type="match status" value="1"/>
</dbReference>
<feature type="region of interest" description="Disordered" evidence="1">
    <location>
        <begin position="254"/>
        <end position="384"/>
    </location>
</feature>
<protein>
    <recommendedName>
        <fullName evidence="2">SUZ domain-containing protein</fullName>
    </recommendedName>
</protein>
<comment type="caution">
    <text evidence="3">The sequence shown here is derived from an EMBL/GenBank/DDBJ whole genome shotgun (WGS) entry which is preliminary data.</text>
</comment>
<feature type="compositionally biased region" description="Polar residues" evidence="1">
    <location>
        <begin position="601"/>
        <end position="611"/>
    </location>
</feature>
<proteinExistence type="predicted"/>
<feature type="compositionally biased region" description="Low complexity" evidence="1">
    <location>
        <begin position="701"/>
        <end position="717"/>
    </location>
</feature>
<dbReference type="STRING" id="71784.A0A1Y2BHJ6"/>
<feature type="compositionally biased region" description="Low complexity" evidence="1">
    <location>
        <begin position="532"/>
        <end position="546"/>
    </location>
</feature>
<feature type="compositionally biased region" description="Low complexity" evidence="1">
    <location>
        <begin position="508"/>
        <end position="522"/>
    </location>
</feature>
<dbReference type="InterPro" id="IPR036867">
    <property type="entry name" value="R3H_dom_sf"/>
</dbReference>
<keyword evidence="4" id="KW-1185">Reference proteome</keyword>
<dbReference type="AlphaFoldDB" id="A0A1Y2BHJ6"/>
<evidence type="ECO:0000259" key="2">
    <source>
        <dbReference type="PROSITE" id="PS51673"/>
    </source>
</evidence>
<feature type="compositionally biased region" description="Polar residues" evidence="1">
    <location>
        <begin position="91"/>
        <end position="126"/>
    </location>
</feature>
<feature type="compositionally biased region" description="Polar residues" evidence="1">
    <location>
        <begin position="677"/>
        <end position="695"/>
    </location>
</feature>
<evidence type="ECO:0000313" key="4">
    <source>
        <dbReference type="Proteomes" id="UP000193986"/>
    </source>
</evidence>